<keyword evidence="3" id="KW-0479">Metal-binding</keyword>
<dbReference type="EC" id="2.-.-.-" evidence="4"/>
<evidence type="ECO:0000313" key="4">
    <source>
        <dbReference type="EMBL" id="MDS9469335.1"/>
    </source>
</evidence>
<dbReference type="PANTHER" id="PTHR13778:SF47">
    <property type="entry name" value="LIPOPOLYSACCHARIDE 1,3-GALACTOSYLTRANSFERASE"/>
    <property type="match status" value="1"/>
</dbReference>
<name>A0ABU2HXU5_9RHOB</name>
<dbReference type="Proteomes" id="UP001269144">
    <property type="component" value="Unassembled WGS sequence"/>
</dbReference>
<dbReference type="InterPro" id="IPR002495">
    <property type="entry name" value="Glyco_trans_8"/>
</dbReference>
<dbReference type="Pfam" id="PF01501">
    <property type="entry name" value="Glyco_transf_8"/>
    <property type="match status" value="1"/>
</dbReference>
<keyword evidence="5" id="KW-1185">Reference proteome</keyword>
<sequence>MNTTKAAGDFAIVTCADRNMLAAGCCALLSARQNISRPASMNLVALDITETDKNAIGLFCSHHGVEIRILPIEKQVLPKISKGRWAQAALIRLFLDQVDLPNVKRLLYLDADTLAVRSLDKLLGLDLGGNLAAAVDDYIAPFQRKLEKRRAEIGLSSKSSYFNSGVILLDWSEVRKNGTLEVARRNVENFHARYRALDQDALNAALDGNWLRIDPKWNAQTGFLREISNPSILHFTGRRKPWSPDSAWIHRGYRGIYEGYLQGTPWENTLTTKGSLKNFQDFLLDAGKRLEGARKSAMVRKFIREGGQSGMWKDES</sequence>
<comment type="caution">
    <text evidence="4">The sequence shown here is derived from an EMBL/GenBank/DDBJ whole genome shotgun (WGS) entry which is preliminary data.</text>
</comment>
<evidence type="ECO:0000256" key="1">
    <source>
        <dbReference type="ARBA" id="ARBA00022676"/>
    </source>
</evidence>
<accession>A0ABU2HXU5</accession>
<dbReference type="GO" id="GO:0016740">
    <property type="term" value="F:transferase activity"/>
    <property type="evidence" value="ECO:0007669"/>
    <property type="project" value="UniProtKB-KW"/>
</dbReference>
<organism evidence="4 5">
    <name type="scientific">Paracoccus aurantius</name>
    <dbReference type="NCBI Taxonomy" id="3073814"/>
    <lineage>
        <taxon>Bacteria</taxon>
        <taxon>Pseudomonadati</taxon>
        <taxon>Pseudomonadota</taxon>
        <taxon>Alphaproteobacteria</taxon>
        <taxon>Rhodobacterales</taxon>
        <taxon>Paracoccaceae</taxon>
        <taxon>Paracoccus</taxon>
    </lineage>
</organism>
<reference evidence="5" key="1">
    <citation type="submission" date="2023-07" db="EMBL/GenBank/DDBJ databases">
        <title>Paracoccus sp. MBLB3053 whole genome sequence.</title>
        <authorList>
            <person name="Hwang C.Y."/>
            <person name="Cho E.-S."/>
            <person name="Seo M.-J."/>
        </authorList>
    </citation>
    <scope>NUCLEOTIDE SEQUENCE [LARGE SCALE GENOMIC DNA]</scope>
    <source>
        <strain evidence="5">MBLB3053</strain>
    </source>
</reference>
<dbReference type="InterPro" id="IPR029044">
    <property type="entry name" value="Nucleotide-diphossugar_trans"/>
</dbReference>
<dbReference type="EMBL" id="JAVQLW010000003">
    <property type="protein sequence ID" value="MDS9469335.1"/>
    <property type="molecule type" value="Genomic_DNA"/>
</dbReference>
<evidence type="ECO:0000256" key="2">
    <source>
        <dbReference type="ARBA" id="ARBA00022679"/>
    </source>
</evidence>
<dbReference type="PANTHER" id="PTHR13778">
    <property type="entry name" value="GLYCOSYLTRANSFERASE 8 DOMAIN-CONTAINING PROTEIN"/>
    <property type="match status" value="1"/>
</dbReference>
<evidence type="ECO:0000313" key="5">
    <source>
        <dbReference type="Proteomes" id="UP001269144"/>
    </source>
</evidence>
<dbReference type="InterPro" id="IPR050748">
    <property type="entry name" value="Glycosyltrans_8_dom-fam"/>
</dbReference>
<protein>
    <submittedName>
        <fullName evidence="4">Glycosyltransferase family 8 protein</fullName>
        <ecNumber evidence="4">2.-.-.-</ecNumber>
    </submittedName>
</protein>
<keyword evidence="2 4" id="KW-0808">Transferase</keyword>
<dbReference type="Gene3D" id="3.90.550.10">
    <property type="entry name" value="Spore Coat Polysaccharide Biosynthesis Protein SpsA, Chain A"/>
    <property type="match status" value="1"/>
</dbReference>
<proteinExistence type="predicted"/>
<dbReference type="SUPFAM" id="SSF53448">
    <property type="entry name" value="Nucleotide-diphospho-sugar transferases"/>
    <property type="match status" value="1"/>
</dbReference>
<keyword evidence="1" id="KW-0328">Glycosyltransferase</keyword>
<dbReference type="CDD" id="cd04194">
    <property type="entry name" value="GT8_A4GalT_like"/>
    <property type="match status" value="1"/>
</dbReference>
<evidence type="ECO:0000256" key="3">
    <source>
        <dbReference type="ARBA" id="ARBA00022723"/>
    </source>
</evidence>
<dbReference type="RefSeq" id="WP_311161932.1">
    <property type="nucleotide sequence ID" value="NZ_JAVQLW010000003.1"/>
</dbReference>
<gene>
    <name evidence="4" type="ORF">RGQ15_17370</name>
</gene>